<dbReference type="CDD" id="cd06261">
    <property type="entry name" value="TM_PBP2"/>
    <property type="match status" value="1"/>
</dbReference>
<dbReference type="HOGENOM" id="CLU_036879_0_3_11"/>
<feature type="transmembrane region" description="Helical" evidence="7">
    <location>
        <begin position="204"/>
        <end position="222"/>
    </location>
</feature>
<comment type="subcellular location">
    <subcellularLocation>
        <location evidence="1 7">Cell membrane</location>
        <topology evidence="1 7">Multi-pass membrane protein</topology>
    </subcellularLocation>
</comment>
<evidence type="ECO:0000259" key="8">
    <source>
        <dbReference type="PROSITE" id="PS50928"/>
    </source>
</evidence>
<dbReference type="InterPro" id="IPR000515">
    <property type="entry name" value="MetI-like"/>
</dbReference>
<evidence type="ECO:0000256" key="6">
    <source>
        <dbReference type="ARBA" id="ARBA00023136"/>
    </source>
</evidence>
<keyword evidence="5 7" id="KW-1133">Transmembrane helix</keyword>
<dbReference type="EMBL" id="JFBT01000001">
    <property type="protein sequence ID" value="EXG82847.1"/>
    <property type="molecule type" value="Genomic_DNA"/>
</dbReference>
<keyword evidence="3" id="KW-1003">Cell membrane</keyword>
<dbReference type="GO" id="GO:0005886">
    <property type="term" value="C:plasma membrane"/>
    <property type="evidence" value="ECO:0007669"/>
    <property type="project" value="UniProtKB-SubCell"/>
</dbReference>
<organism evidence="9 10">
    <name type="scientific">Cryptosporangium arvum DSM 44712</name>
    <dbReference type="NCBI Taxonomy" id="927661"/>
    <lineage>
        <taxon>Bacteria</taxon>
        <taxon>Bacillati</taxon>
        <taxon>Actinomycetota</taxon>
        <taxon>Actinomycetes</taxon>
        <taxon>Cryptosporangiales</taxon>
        <taxon>Cryptosporangiaceae</taxon>
        <taxon>Cryptosporangium</taxon>
    </lineage>
</organism>
<feature type="domain" description="ABC transmembrane type-1" evidence="8">
    <location>
        <begin position="124"/>
        <end position="325"/>
    </location>
</feature>
<gene>
    <name evidence="9" type="ORF">CryarDRAFT_4048</name>
</gene>
<dbReference type="AlphaFoldDB" id="A0A011A047"/>
<comment type="caution">
    <text evidence="9">The sequence shown here is derived from an EMBL/GenBank/DDBJ whole genome shotgun (WGS) entry which is preliminary data.</text>
</comment>
<evidence type="ECO:0000256" key="2">
    <source>
        <dbReference type="ARBA" id="ARBA00022448"/>
    </source>
</evidence>
<dbReference type="PANTHER" id="PTHR43163">
    <property type="entry name" value="DIPEPTIDE TRANSPORT SYSTEM PERMEASE PROTEIN DPPB-RELATED"/>
    <property type="match status" value="1"/>
</dbReference>
<protein>
    <submittedName>
        <fullName evidence="9">ABC-type dipeptide/oligopeptide/nickel transport system, permease component</fullName>
    </submittedName>
</protein>
<sequence length="341" mass="35706">MTLPPSPSVTTVEEKDTRGEVLRSFVSSPRLTFVLRRLGRAAISLLIVLVASFFMVQFVPGDPVRAALGPTAPVATVDALRDQLGLDQPLWSQFTHYVSGLLHGDLGTSITSQRSVAETLGERLPTTLTLAFLAFVVAAAGAFPIGVATAVSARAGRRRVVDLGVSGLLGVLIAIPNFLLAVLLVAVFSIGLRAFPPAGWGEPSQAVLPVLALAVGPLAYLARIVHVEMLRVLDAPYLTTARSKRLPGRLLYLRHALPNIVAATLTAGGVVLVGLVAGTVLVETVFTVPGIGSTIVSSITAKDYPLIQGLVLVYALLVLGVNLLIDLALAVLDPRSTIAEA</sequence>
<dbReference type="Pfam" id="PF00528">
    <property type="entry name" value="BPD_transp_1"/>
    <property type="match status" value="1"/>
</dbReference>
<dbReference type="Gene3D" id="1.10.3720.10">
    <property type="entry name" value="MetI-like"/>
    <property type="match status" value="1"/>
</dbReference>
<evidence type="ECO:0000256" key="5">
    <source>
        <dbReference type="ARBA" id="ARBA00022989"/>
    </source>
</evidence>
<dbReference type="PROSITE" id="PS50928">
    <property type="entry name" value="ABC_TM1"/>
    <property type="match status" value="1"/>
</dbReference>
<name>A0A011A047_9ACTN</name>
<dbReference type="PATRIC" id="fig|927661.3.peg.4021"/>
<feature type="transmembrane region" description="Helical" evidence="7">
    <location>
        <begin position="306"/>
        <end position="332"/>
    </location>
</feature>
<accession>A0A011A047</accession>
<proteinExistence type="inferred from homology"/>
<feature type="transmembrane region" description="Helical" evidence="7">
    <location>
        <begin position="130"/>
        <end position="151"/>
    </location>
</feature>
<evidence type="ECO:0000256" key="3">
    <source>
        <dbReference type="ARBA" id="ARBA00022475"/>
    </source>
</evidence>
<dbReference type="Pfam" id="PF19300">
    <property type="entry name" value="BPD_transp_1_N"/>
    <property type="match status" value="1"/>
</dbReference>
<feature type="transmembrane region" description="Helical" evidence="7">
    <location>
        <begin position="38"/>
        <end position="59"/>
    </location>
</feature>
<keyword evidence="6 7" id="KW-0472">Membrane</keyword>
<dbReference type="GO" id="GO:0055085">
    <property type="term" value="P:transmembrane transport"/>
    <property type="evidence" value="ECO:0007669"/>
    <property type="project" value="InterPro"/>
</dbReference>
<evidence type="ECO:0000313" key="10">
    <source>
        <dbReference type="Proteomes" id="UP000021053"/>
    </source>
</evidence>
<keyword evidence="10" id="KW-1185">Reference proteome</keyword>
<dbReference type="SUPFAM" id="SSF161098">
    <property type="entry name" value="MetI-like"/>
    <property type="match status" value="1"/>
</dbReference>
<dbReference type="RefSeq" id="WP_084700730.1">
    <property type="nucleotide sequence ID" value="NZ_KK073874.1"/>
</dbReference>
<evidence type="ECO:0000313" key="9">
    <source>
        <dbReference type="EMBL" id="EXG82847.1"/>
    </source>
</evidence>
<dbReference type="Proteomes" id="UP000021053">
    <property type="component" value="Unassembled WGS sequence"/>
</dbReference>
<dbReference type="PANTHER" id="PTHR43163:SF6">
    <property type="entry name" value="DIPEPTIDE TRANSPORT SYSTEM PERMEASE PROTEIN DPPB-RELATED"/>
    <property type="match status" value="1"/>
</dbReference>
<dbReference type="InterPro" id="IPR045621">
    <property type="entry name" value="BPD_transp_1_N"/>
</dbReference>
<evidence type="ECO:0000256" key="1">
    <source>
        <dbReference type="ARBA" id="ARBA00004651"/>
    </source>
</evidence>
<evidence type="ECO:0000256" key="7">
    <source>
        <dbReference type="RuleBase" id="RU363032"/>
    </source>
</evidence>
<dbReference type="OrthoDB" id="4695618at2"/>
<evidence type="ECO:0000256" key="4">
    <source>
        <dbReference type="ARBA" id="ARBA00022692"/>
    </source>
</evidence>
<comment type="similarity">
    <text evidence="7">Belongs to the binding-protein-dependent transport system permease family.</text>
</comment>
<dbReference type="InterPro" id="IPR035906">
    <property type="entry name" value="MetI-like_sf"/>
</dbReference>
<feature type="transmembrane region" description="Helical" evidence="7">
    <location>
        <begin position="260"/>
        <end position="286"/>
    </location>
</feature>
<keyword evidence="2 7" id="KW-0813">Transport</keyword>
<reference evidence="9 10" key="1">
    <citation type="submission" date="2013-07" db="EMBL/GenBank/DDBJ databases">
        <authorList>
            <consortium name="DOE Joint Genome Institute"/>
            <person name="Eisen J."/>
            <person name="Huntemann M."/>
            <person name="Han J."/>
            <person name="Chen A."/>
            <person name="Kyrpides N."/>
            <person name="Mavromatis K."/>
            <person name="Markowitz V."/>
            <person name="Palaniappan K."/>
            <person name="Ivanova N."/>
            <person name="Schaumberg A."/>
            <person name="Pati A."/>
            <person name="Liolios K."/>
            <person name="Nordberg H.P."/>
            <person name="Cantor M.N."/>
            <person name="Hua S.X."/>
            <person name="Woyke T."/>
        </authorList>
    </citation>
    <scope>NUCLEOTIDE SEQUENCE [LARGE SCALE GENOMIC DNA]</scope>
    <source>
        <strain evidence="9 10">DSM 44712</strain>
    </source>
</reference>
<feature type="transmembrane region" description="Helical" evidence="7">
    <location>
        <begin position="163"/>
        <end position="192"/>
    </location>
</feature>
<keyword evidence="4 7" id="KW-0812">Transmembrane</keyword>